<evidence type="ECO:0000313" key="2">
    <source>
        <dbReference type="Proteomes" id="UP000007635"/>
    </source>
</evidence>
<dbReference type="Proteomes" id="UP000007635">
    <property type="component" value="Unassembled WGS sequence"/>
</dbReference>
<name>A0AAQ4R4Y2_GASAC</name>
<dbReference type="Ensembl" id="ENSGACT00000031056.1">
    <property type="protein sequence ID" value="ENSGACP00000057888.1"/>
    <property type="gene ID" value="ENSGACG00000033101.1"/>
</dbReference>
<proteinExistence type="predicted"/>
<protein>
    <recommendedName>
        <fullName evidence="3">UPAR/Ly6 domain-containing protein</fullName>
    </recommendedName>
</protein>
<organism evidence="1 2">
    <name type="scientific">Gasterosteus aculeatus aculeatus</name>
    <name type="common">three-spined stickleback</name>
    <dbReference type="NCBI Taxonomy" id="481459"/>
    <lineage>
        <taxon>Eukaryota</taxon>
        <taxon>Metazoa</taxon>
        <taxon>Chordata</taxon>
        <taxon>Craniata</taxon>
        <taxon>Vertebrata</taxon>
        <taxon>Euteleostomi</taxon>
        <taxon>Actinopterygii</taxon>
        <taxon>Neopterygii</taxon>
        <taxon>Teleostei</taxon>
        <taxon>Neoteleostei</taxon>
        <taxon>Acanthomorphata</taxon>
        <taxon>Eupercaria</taxon>
        <taxon>Perciformes</taxon>
        <taxon>Cottioidei</taxon>
        <taxon>Gasterosteales</taxon>
        <taxon>Gasterosteidae</taxon>
        <taxon>Gasterosteus</taxon>
    </lineage>
</organism>
<keyword evidence="2" id="KW-1185">Reference proteome</keyword>
<sequence length="192" mass="20534">MFPLVAPPAPCGQVDVPLLLPRLQHRRHLQVVTDQELGIDLVCCIVVVGDPPEGPDDRVPGVQDLDRQNLRGHQSLMEPCELQRYLHHLQVNAQRMHFYGALILFVTVSAACGLTCYQCVGKGCTNKVACPSGLDRCSSIEENGVVTKSCTSSALCVALTTCCSTDLCNGATPAASSILLLMASSAIVTLFL</sequence>
<reference evidence="1 2" key="1">
    <citation type="journal article" date="2021" name="G3 (Bethesda)">
        <title>Improved contiguity of the threespine stickleback genome using long-read sequencing.</title>
        <authorList>
            <person name="Nath S."/>
            <person name="Shaw D.E."/>
            <person name="White M.A."/>
        </authorList>
    </citation>
    <scope>NUCLEOTIDE SEQUENCE [LARGE SCALE GENOMIC DNA]</scope>
    <source>
        <strain evidence="1 2">Lake Benthic</strain>
    </source>
</reference>
<dbReference type="SUPFAM" id="SSF57302">
    <property type="entry name" value="Snake toxin-like"/>
    <property type="match status" value="1"/>
</dbReference>
<evidence type="ECO:0000313" key="1">
    <source>
        <dbReference type="Ensembl" id="ENSGACP00000057888.1"/>
    </source>
</evidence>
<reference evidence="1" key="3">
    <citation type="submission" date="2025-09" db="UniProtKB">
        <authorList>
            <consortium name="Ensembl"/>
        </authorList>
    </citation>
    <scope>IDENTIFICATION</scope>
</reference>
<reference evidence="1" key="2">
    <citation type="submission" date="2025-08" db="UniProtKB">
        <authorList>
            <consortium name="Ensembl"/>
        </authorList>
    </citation>
    <scope>IDENTIFICATION</scope>
</reference>
<dbReference type="CDD" id="cd23553">
    <property type="entry name" value="TFP_LU_ECD_Ly6PGE"/>
    <property type="match status" value="1"/>
</dbReference>
<evidence type="ECO:0008006" key="3">
    <source>
        <dbReference type="Google" id="ProtNLM"/>
    </source>
</evidence>
<accession>A0AAQ4R4Y2</accession>
<dbReference type="GeneTree" id="ENSGT01030000235339"/>
<dbReference type="AlphaFoldDB" id="A0AAQ4R4Y2"/>
<dbReference type="InterPro" id="IPR045860">
    <property type="entry name" value="Snake_toxin-like_sf"/>
</dbReference>